<dbReference type="PANTHER" id="PTHR10504:SF131">
    <property type="entry name" value="BPI2 DOMAIN-CONTAINING PROTEIN"/>
    <property type="match status" value="1"/>
</dbReference>
<dbReference type="Pfam" id="PF02886">
    <property type="entry name" value="LBP_BPI_CETP_C"/>
    <property type="match status" value="1"/>
</dbReference>
<accession>A0A7S3FUF0</accession>
<organism evidence="2">
    <name type="scientific">Strombidium rassoulzadegani</name>
    <dbReference type="NCBI Taxonomy" id="1082188"/>
    <lineage>
        <taxon>Eukaryota</taxon>
        <taxon>Sar</taxon>
        <taxon>Alveolata</taxon>
        <taxon>Ciliophora</taxon>
        <taxon>Intramacronucleata</taxon>
        <taxon>Spirotrichea</taxon>
        <taxon>Oligotrichia</taxon>
        <taxon>Strombidiidae</taxon>
        <taxon>Strombidium</taxon>
    </lineage>
</organism>
<proteinExistence type="predicted"/>
<dbReference type="InterPro" id="IPR017943">
    <property type="entry name" value="Bactericidal_perm-incr_a/b_dom"/>
</dbReference>
<dbReference type="InterPro" id="IPR032942">
    <property type="entry name" value="BPI/LBP/Plunc"/>
</dbReference>
<reference evidence="2" key="1">
    <citation type="submission" date="2021-01" db="EMBL/GenBank/DDBJ databases">
        <authorList>
            <person name="Corre E."/>
            <person name="Pelletier E."/>
            <person name="Niang G."/>
            <person name="Scheremetjew M."/>
            <person name="Finn R."/>
            <person name="Kale V."/>
            <person name="Holt S."/>
            <person name="Cochrane G."/>
            <person name="Meng A."/>
            <person name="Brown T."/>
            <person name="Cohen L."/>
        </authorList>
    </citation>
    <scope>NUCLEOTIDE SEQUENCE</scope>
    <source>
        <strain evidence="2">Ras09</strain>
    </source>
</reference>
<evidence type="ECO:0000259" key="1">
    <source>
        <dbReference type="Pfam" id="PF02886"/>
    </source>
</evidence>
<feature type="domain" description="Lipid-binding serum glycoprotein C-terminal" evidence="1">
    <location>
        <begin position="36"/>
        <end position="269"/>
    </location>
</feature>
<evidence type="ECO:0000313" key="2">
    <source>
        <dbReference type="EMBL" id="CAE0233472.1"/>
    </source>
</evidence>
<sequence length="346" mass="39351">MEKLDGESEIYKGLMLDWQTPLSPKLDQANFMFGVKGLFFVKDQGEVEPSVTPPVLPSHDEQSKSKFQINISNYLVDSLFDSFLKVYNVSYWTKSKDVPSSFPIKLDTSSLDMFFPGLESHYGKNLPVDIEYKLSKLSDFQVKEADQSLGLSSDIDTTFWVETSNTTREAAVVITLSKLDAKVSLTVEDDTQLKVKAQQLKLKEILVKSTTFGDLNMTKVTKLVDTIFDDGLIVLNAWLETQVISVPTSLFGLFTLSDLTLVYHNDYIEAGLTPTFTPPKNVEGVYEKFVPLEVVKNEFDNDQYIFEETIDELDNYVSNILREYTLAEIFQNQVEIFKQIPMILQK</sequence>
<gene>
    <name evidence="2" type="ORF">SRAS04492_LOCUS5273</name>
</gene>
<dbReference type="SUPFAM" id="SSF55394">
    <property type="entry name" value="Bactericidal permeability-increasing protein, BPI"/>
    <property type="match status" value="1"/>
</dbReference>
<name>A0A7S3FUF0_9SPIT</name>
<dbReference type="GO" id="GO:0008289">
    <property type="term" value="F:lipid binding"/>
    <property type="evidence" value="ECO:0007669"/>
    <property type="project" value="InterPro"/>
</dbReference>
<dbReference type="AlphaFoldDB" id="A0A7S3FUF0"/>
<dbReference type="EMBL" id="HBIA01010270">
    <property type="protein sequence ID" value="CAE0233472.1"/>
    <property type="molecule type" value="Transcribed_RNA"/>
</dbReference>
<dbReference type="Gene3D" id="3.15.20.10">
    <property type="entry name" value="Bactericidal permeability-increasing protein, domain 2"/>
    <property type="match status" value="1"/>
</dbReference>
<dbReference type="PANTHER" id="PTHR10504">
    <property type="entry name" value="BACTERICIDAL PERMEABILITY-INCREASING BPI PROTEIN-RELATED"/>
    <property type="match status" value="1"/>
</dbReference>
<dbReference type="InterPro" id="IPR001124">
    <property type="entry name" value="Lipid-bd_serum_glycop_C"/>
</dbReference>
<protein>
    <recommendedName>
        <fullName evidence="1">Lipid-binding serum glycoprotein C-terminal domain-containing protein</fullName>
    </recommendedName>
</protein>